<name>A0A501W1Z5_9BACT</name>
<dbReference type="Pfam" id="PF15594">
    <property type="entry name" value="Imm50"/>
    <property type="match status" value="1"/>
</dbReference>
<sequence>MALENTTIKLVELEFKEEIENANLILNHFGYWPSFHDSEIISLKFERNLEEGKPTVEMKVYAFEMTDKVVNRYFKRFKHCIIDFKFVDLQKSEMDGFNHQNAVDGLNFEKDGDNLICEINAAYGVDGLLSAKTIQVVKLEPVEK</sequence>
<dbReference type="OrthoDB" id="882829at2"/>
<dbReference type="EMBL" id="VFRQ01000011">
    <property type="protein sequence ID" value="TPE42625.1"/>
    <property type="molecule type" value="Genomic_DNA"/>
</dbReference>
<protein>
    <submittedName>
        <fullName evidence="1">Uncharacterized protein</fullName>
    </submittedName>
</protein>
<accession>A0A501W1Z5</accession>
<evidence type="ECO:0000313" key="1">
    <source>
        <dbReference type="EMBL" id="TPE42625.1"/>
    </source>
</evidence>
<evidence type="ECO:0000313" key="2">
    <source>
        <dbReference type="Proteomes" id="UP000316727"/>
    </source>
</evidence>
<keyword evidence="2" id="KW-1185">Reference proteome</keyword>
<dbReference type="AlphaFoldDB" id="A0A501W1Z5"/>
<dbReference type="Proteomes" id="UP000316727">
    <property type="component" value="Unassembled WGS sequence"/>
</dbReference>
<organism evidence="1 2">
    <name type="scientific">Pontibacter mangrovi</name>
    <dbReference type="NCBI Taxonomy" id="2589816"/>
    <lineage>
        <taxon>Bacteria</taxon>
        <taxon>Pseudomonadati</taxon>
        <taxon>Bacteroidota</taxon>
        <taxon>Cytophagia</taxon>
        <taxon>Cytophagales</taxon>
        <taxon>Hymenobacteraceae</taxon>
        <taxon>Pontibacter</taxon>
    </lineage>
</organism>
<gene>
    <name evidence="1" type="ORF">FJM65_17585</name>
</gene>
<reference evidence="1 2" key="1">
    <citation type="submission" date="2019-06" db="EMBL/GenBank/DDBJ databases">
        <title>A novel bacterium of genus Pontibacter, isolated from marine sediment.</title>
        <authorList>
            <person name="Huang H."/>
            <person name="Mo K."/>
            <person name="Hu Y."/>
        </authorList>
    </citation>
    <scope>NUCLEOTIDE SEQUENCE [LARGE SCALE GENOMIC DNA]</scope>
    <source>
        <strain evidence="1 2">HB172049</strain>
    </source>
</reference>
<dbReference type="InterPro" id="IPR028957">
    <property type="entry name" value="Imm50"/>
</dbReference>
<comment type="caution">
    <text evidence="1">The sequence shown here is derived from an EMBL/GenBank/DDBJ whole genome shotgun (WGS) entry which is preliminary data.</text>
</comment>
<proteinExistence type="predicted"/>